<dbReference type="EMBL" id="FRCS01000027">
    <property type="protein sequence ID" value="SHN47755.1"/>
    <property type="molecule type" value="Genomic_DNA"/>
</dbReference>
<gene>
    <name evidence="2" type="ORF">SAMN05443668_12758</name>
</gene>
<name>A0A1M7RN49_9ACTN</name>
<keyword evidence="3" id="KW-1185">Reference proteome</keyword>
<sequence length="285" mass="32901">MEGSGDEKRMTSVARSTRRIWERVTVGLTLVTGTYLVLATIEPTRAVLERYVFKLDTAAIAALVAVMLEVCIIAIYQLGRDVRAMRRALEKQVSDNVIYDISEIVDRLRDTPHPHRADPCEVEVLGHTLAAVWPQLSAWVTSRAQPTNWKVVLYCLSPEFISECGQFPAYWEDESRRMQARIQEFVAMHRADMARRGLTIEVRPYACLSIVHGYRFQNGEIFMSFMEWSRDDKVTPYLFYERLSPDDRSARDNEYRELFNSWMRRVQRTAVPDSDLTRDPSVAGP</sequence>
<protein>
    <submittedName>
        <fullName evidence="2">Uncharacterized protein</fullName>
    </submittedName>
</protein>
<evidence type="ECO:0000313" key="2">
    <source>
        <dbReference type="EMBL" id="SHN47755.1"/>
    </source>
</evidence>
<keyword evidence="1" id="KW-1133">Transmembrane helix</keyword>
<organism evidence="2 3">
    <name type="scientific">Cryptosporangium aurantiacum</name>
    <dbReference type="NCBI Taxonomy" id="134849"/>
    <lineage>
        <taxon>Bacteria</taxon>
        <taxon>Bacillati</taxon>
        <taxon>Actinomycetota</taxon>
        <taxon>Actinomycetes</taxon>
        <taxon>Cryptosporangiales</taxon>
        <taxon>Cryptosporangiaceae</taxon>
        <taxon>Cryptosporangium</taxon>
    </lineage>
</organism>
<keyword evidence="1" id="KW-0812">Transmembrane</keyword>
<dbReference type="Proteomes" id="UP000184440">
    <property type="component" value="Unassembled WGS sequence"/>
</dbReference>
<dbReference type="AlphaFoldDB" id="A0A1M7RN49"/>
<proteinExistence type="predicted"/>
<dbReference type="STRING" id="134849.SAMN05443668_12758"/>
<evidence type="ECO:0000256" key="1">
    <source>
        <dbReference type="SAM" id="Phobius"/>
    </source>
</evidence>
<feature type="transmembrane region" description="Helical" evidence="1">
    <location>
        <begin position="20"/>
        <end position="38"/>
    </location>
</feature>
<evidence type="ECO:0000313" key="3">
    <source>
        <dbReference type="Proteomes" id="UP000184440"/>
    </source>
</evidence>
<reference evidence="2 3" key="1">
    <citation type="submission" date="2016-11" db="EMBL/GenBank/DDBJ databases">
        <authorList>
            <person name="Jaros S."/>
            <person name="Januszkiewicz K."/>
            <person name="Wedrychowicz H."/>
        </authorList>
    </citation>
    <scope>NUCLEOTIDE SEQUENCE [LARGE SCALE GENOMIC DNA]</scope>
    <source>
        <strain evidence="2 3">DSM 46144</strain>
    </source>
</reference>
<accession>A0A1M7RN49</accession>
<feature type="transmembrane region" description="Helical" evidence="1">
    <location>
        <begin position="58"/>
        <end position="78"/>
    </location>
</feature>
<keyword evidence="1" id="KW-0472">Membrane</keyword>